<dbReference type="RefSeq" id="WP_098195670.1">
    <property type="nucleotide sequence ID" value="NZ_CP023777.1"/>
</dbReference>
<accession>A0A291QZJ3</accession>
<organism evidence="1 2">
    <name type="scientific">Chitinophaga caeni</name>
    <dbReference type="NCBI Taxonomy" id="2029983"/>
    <lineage>
        <taxon>Bacteria</taxon>
        <taxon>Pseudomonadati</taxon>
        <taxon>Bacteroidota</taxon>
        <taxon>Chitinophagia</taxon>
        <taxon>Chitinophagales</taxon>
        <taxon>Chitinophagaceae</taxon>
        <taxon>Chitinophaga</taxon>
    </lineage>
</organism>
<dbReference type="Proteomes" id="UP000220133">
    <property type="component" value="Chromosome"/>
</dbReference>
<protein>
    <recommendedName>
        <fullName evidence="3">Polyprenyl synthetase</fullName>
    </recommendedName>
</protein>
<keyword evidence="2" id="KW-1185">Reference proteome</keyword>
<reference evidence="1 2" key="1">
    <citation type="submission" date="2017-10" db="EMBL/GenBank/DDBJ databases">
        <title>Paenichitinophaga pekingensis gen. nov., sp. nov., isolated from activated sludge.</title>
        <authorList>
            <person name="Jin D."/>
            <person name="Kong X."/>
            <person name="Deng Y."/>
            <person name="Bai Z."/>
        </authorList>
    </citation>
    <scope>NUCLEOTIDE SEQUENCE [LARGE SCALE GENOMIC DNA]</scope>
    <source>
        <strain evidence="1 2">13</strain>
    </source>
</reference>
<evidence type="ECO:0008006" key="3">
    <source>
        <dbReference type="Google" id="ProtNLM"/>
    </source>
</evidence>
<name>A0A291QZJ3_9BACT</name>
<dbReference type="CDD" id="cd00385">
    <property type="entry name" value="Isoprenoid_Biosyn_C1"/>
    <property type="match status" value="1"/>
</dbReference>
<gene>
    <name evidence="1" type="ORF">COR50_20160</name>
</gene>
<dbReference type="OrthoDB" id="658381at2"/>
<sequence>MNIFKFSGRVVWRVMQIMWRRKVEAARGERLLSELEEQYGGLLPSSVRRKVIVSYSIYQPMIIDTFCALNDRLCSEDEKQRILYYFICSSTFDDFIDHAELTLEELQTISFKSPDFHPRNIQEQLFLHCHLELLDLVNDRVAYDEASKKLYKVQVESLAQFESEPLSGETLLRITLEKGGYAVLLCCYYLQQKACDAERECWYLLGGIIQLTNDLFDTWKDLQAGQQTLPNRATNAYEIKNLLSEKVAALQAAIASLDVPASRKDAFLLNMMAICSFSDMAIQQLCDIQGEQGALPDLNSLARKELIVDMEKPRNIWHCLVFTWRQCHIGRQAYKLKSVLPD</sequence>
<dbReference type="EMBL" id="CP023777">
    <property type="protein sequence ID" value="ATL49302.1"/>
    <property type="molecule type" value="Genomic_DNA"/>
</dbReference>
<proteinExistence type="predicted"/>
<dbReference type="AlphaFoldDB" id="A0A291QZJ3"/>
<evidence type="ECO:0000313" key="2">
    <source>
        <dbReference type="Proteomes" id="UP000220133"/>
    </source>
</evidence>
<dbReference type="SUPFAM" id="SSF48576">
    <property type="entry name" value="Terpenoid synthases"/>
    <property type="match status" value="1"/>
</dbReference>
<dbReference type="KEGG" id="cbae:COR50_20160"/>
<evidence type="ECO:0000313" key="1">
    <source>
        <dbReference type="EMBL" id="ATL49302.1"/>
    </source>
</evidence>
<dbReference type="InterPro" id="IPR008949">
    <property type="entry name" value="Isoprenoid_synthase_dom_sf"/>
</dbReference>